<dbReference type="STRING" id="1090322.MettiDRAFT_1233"/>
<reference evidence="6 7" key="1">
    <citation type="submission" date="2013-08" db="EMBL/GenBank/DDBJ databases">
        <authorList>
            <consortium name="DOE Joint Genome Institute"/>
            <person name="Eisen J."/>
            <person name="Huntemann M."/>
            <person name="Han J."/>
            <person name="Chen A."/>
            <person name="Kyrpides N."/>
            <person name="Mavromatis K."/>
            <person name="Markowitz V."/>
            <person name="Palaniappan K."/>
            <person name="Ivanova N."/>
            <person name="Schaumberg A."/>
            <person name="Pati A."/>
            <person name="Liolios K."/>
            <person name="Nordberg H.P."/>
            <person name="Cantor M.N."/>
            <person name="Hua S.X."/>
            <person name="Woyke T."/>
        </authorList>
    </citation>
    <scope>NUCLEOTIDE SEQUENCE [LARGE SCALE GENOMIC DNA]</scope>
    <source>
        <strain evidence="6 7">DSM 2278</strain>
    </source>
</reference>
<dbReference type="InterPro" id="IPR029442">
    <property type="entry name" value="GyrI-like"/>
</dbReference>
<dbReference type="SUPFAM" id="SSF46955">
    <property type="entry name" value="Putative DNA-binding domain"/>
    <property type="match status" value="1"/>
</dbReference>
<keyword evidence="2" id="KW-0805">Transcription regulation</keyword>
<dbReference type="Pfam" id="PF13411">
    <property type="entry name" value="MerR_1"/>
    <property type="match status" value="1"/>
</dbReference>
<dbReference type="PANTHER" id="PTHR30204:SF69">
    <property type="entry name" value="MERR-FAMILY TRANSCRIPTIONAL REGULATOR"/>
    <property type="match status" value="1"/>
</dbReference>
<comment type="caution">
    <text evidence="6">The sequence shown here is derived from an EMBL/GenBank/DDBJ whole genome shotgun (WGS) entry which is preliminary data.</text>
</comment>
<feature type="domain" description="HTH merR-type" evidence="5">
    <location>
        <begin position="14"/>
        <end position="82"/>
    </location>
</feature>
<dbReference type="SMART" id="SM00422">
    <property type="entry name" value="HTH_MERR"/>
    <property type="match status" value="1"/>
</dbReference>
<dbReference type="Proteomes" id="UP000019483">
    <property type="component" value="Unassembled WGS sequence"/>
</dbReference>
<dbReference type="InterPro" id="IPR011256">
    <property type="entry name" value="Reg_factor_effector_dom_sf"/>
</dbReference>
<dbReference type="Pfam" id="PF06445">
    <property type="entry name" value="GyrI-like"/>
    <property type="match status" value="1"/>
</dbReference>
<dbReference type="GO" id="GO:0003700">
    <property type="term" value="F:DNA-binding transcription factor activity"/>
    <property type="evidence" value="ECO:0007669"/>
    <property type="project" value="InterPro"/>
</dbReference>
<dbReference type="SMART" id="SM00871">
    <property type="entry name" value="AraC_E_bind"/>
    <property type="match status" value="1"/>
</dbReference>
<accession>W9DQL7</accession>
<dbReference type="Gene3D" id="1.10.1660.10">
    <property type="match status" value="1"/>
</dbReference>
<evidence type="ECO:0000313" key="7">
    <source>
        <dbReference type="Proteomes" id="UP000019483"/>
    </source>
</evidence>
<dbReference type="Gene3D" id="3.20.80.10">
    <property type="entry name" value="Regulatory factor, effector binding domain"/>
    <property type="match status" value="1"/>
</dbReference>
<gene>
    <name evidence="6" type="ORF">MettiDRAFT_1233</name>
</gene>
<proteinExistence type="predicted"/>
<sequence>MYRYRYIIVYNKCTIGKFSLMTHLTQKALRLYDKKGLLVPEAKDAFTNYRCYTYDQIERGVKIRTLSWMGFSLDEIATLLDAEEKSDSATISVLMQKRCAHTEKEILKLQRVQQVLLRQKDTLELYSMSVSEPAIKEVPQMRVLSKKEIGNYEVTIGKLIGELFGFVESQNNPRNNLRLTGPCMFICHDEEYKETEANIEVALPVSGSITTDNFDVEMVTLPAANVVSAIHKGPYEEVGVAYTRLFEYIKNNDLKAAGPSRSLYLNDPNEVSEEELLTEVQIPVKPL</sequence>
<dbReference type="PANTHER" id="PTHR30204">
    <property type="entry name" value="REDOX-CYCLING DRUG-SENSING TRANSCRIPTIONAL ACTIVATOR SOXR"/>
    <property type="match status" value="1"/>
</dbReference>
<dbReference type="InterPro" id="IPR000551">
    <property type="entry name" value="MerR-type_HTH_dom"/>
</dbReference>
<evidence type="ECO:0000259" key="5">
    <source>
        <dbReference type="PROSITE" id="PS50937"/>
    </source>
</evidence>
<organism evidence="6 7">
    <name type="scientific">Methanolobus tindarius DSM 2278</name>
    <dbReference type="NCBI Taxonomy" id="1090322"/>
    <lineage>
        <taxon>Archaea</taxon>
        <taxon>Methanobacteriati</taxon>
        <taxon>Methanobacteriota</taxon>
        <taxon>Stenosarchaea group</taxon>
        <taxon>Methanomicrobia</taxon>
        <taxon>Methanosarcinales</taxon>
        <taxon>Methanosarcinaceae</taxon>
        <taxon>Methanolobus</taxon>
    </lineage>
</organism>
<dbReference type="EMBL" id="AZAJ01000001">
    <property type="protein sequence ID" value="ETA67798.1"/>
    <property type="molecule type" value="Genomic_DNA"/>
</dbReference>
<protein>
    <submittedName>
        <fullName evidence="6">Transcriptional regulator, effector-binding domain/component</fullName>
    </submittedName>
</protein>
<dbReference type="InterPro" id="IPR010499">
    <property type="entry name" value="AraC_E-bd"/>
</dbReference>
<evidence type="ECO:0000256" key="1">
    <source>
        <dbReference type="ARBA" id="ARBA00022491"/>
    </source>
</evidence>
<keyword evidence="1" id="KW-0678">Repressor</keyword>
<dbReference type="SUPFAM" id="SSF55136">
    <property type="entry name" value="Probable bacterial effector-binding domain"/>
    <property type="match status" value="1"/>
</dbReference>
<dbReference type="AlphaFoldDB" id="W9DQL7"/>
<keyword evidence="3" id="KW-0238">DNA-binding</keyword>
<dbReference type="GO" id="GO:0003677">
    <property type="term" value="F:DNA binding"/>
    <property type="evidence" value="ECO:0007669"/>
    <property type="project" value="UniProtKB-KW"/>
</dbReference>
<evidence type="ECO:0000313" key="6">
    <source>
        <dbReference type="EMBL" id="ETA67798.1"/>
    </source>
</evidence>
<dbReference type="InterPro" id="IPR009061">
    <property type="entry name" value="DNA-bd_dom_put_sf"/>
</dbReference>
<evidence type="ECO:0000256" key="4">
    <source>
        <dbReference type="ARBA" id="ARBA00023163"/>
    </source>
</evidence>
<name>W9DQL7_METTI</name>
<dbReference type="InterPro" id="IPR047057">
    <property type="entry name" value="MerR_fam"/>
</dbReference>
<keyword evidence="7" id="KW-1185">Reference proteome</keyword>
<keyword evidence="4" id="KW-0804">Transcription</keyword>
<dbReference type="PROSITE" id="PS50937">
    <property type="entry name" value="HTH_MERR_2"/>
    <property type="match status" value="1"/>
</dbReference>
<evidence type="ECO:0000256" key="2">
    <source>
        <dbReference type="ARBA" id="ARBA00023015"/>
    </source>
</evidence>
<evidence type="ECO:0000256" key="3">
    <source>
        <dbReference type="ARBA" id="ARBA00023125"/>
    </source>
</evidence>